<reference evidence="1" key="1">
    <citation type="journal article" date="2021" name="Proc. Natl. Acad. Sci. U.S.A.">
        <title>A Catalog of Tens of Thousands of Viruses from Human Metagenomes Reveals Hidden Associations with Chronic Diseases.</title>
        <authorList>
            <person name="Tisza M.J."/>
            <person name="Buck C.B."/>
        </authorList>
    </citation>
    <scope>NUCLEOTIDE SEQUENCE</scope>
    <source>
        <strain evidence="1">CtuJM17</strain>
    </source>
</reference>
<evidence type="ECO:0000313" key="1">
    <source>
        <dbReference type="EMBL" id="DAE07021.1"/>
    </source>
</evidence>
<name>A0A8S5PKB7_9CAUD</name>
<sequence length="63" mass="7280">MGKRRTGLFYQEKNKTMKSSELKAYLEGVFADLPEQEENISVDITLFLRWWDKPHGSGSTGEE</sequence>
<accession>A0A8S5PKB7</accession>
<organism evidence="1">
    <name type="scientific">Myoviridae sp. ctuJM17</name>
    <dbReference type="NCBI Taxonomy" id="2825200"/>
    <lineage>
        <taxon>Viruses</taxon>
        <taxon>Duplodnaviria</taxon>
        <taxon>Heunggongvirae</taxon>
        <taxon>Uroviricota</taxon>
        <taxon>Caudoviricetes</taxon>
    </lineage>
</organism>
<protein>
    <submittedName>
        <fullName evidence="1">Uncharacterized protein</fullName>
    </submittedName>
</protein>
<dbReference type="EMBL" id="BK015444">
    <property type="protein sequence ID" value="DAE07021.1"/>
    <property type="molecule type" value="Genomic_DNA"/>
</dbReference>
<proteinExistence type="predicted"/>